<keyword evidence="2" id="KW-0812">Transmembrane</keyword>
<protein>
    <submittedName>
        <fullName evidence="3">Uncharacterized protein</fullName>
    </submittedName>
</protein>
<feature type="compositionally biased region" description="Basic and acidic residues" evidence="1">
    <location>
        <begin position="54"/>
        <end position="66"/>
    </location>
</feature>
<feature type="compositionally biased region" description="Pro residues" evidence="1">
    <location>
        <begin position="103"/>
        <end position="117"/>
    </location>
</feature>
<evidence type="ECO:0000313" key="3">
    <source>
        <dbReference type="EMBL" id="KAF1997922.1"/>
    </source>
</evidence>
<dbReference type="Proteomes" id="UP000799779">
    <property type="component" value="Unassembled WGS sequence"/>
</dbReference>
<evidence type="ECO:0000256" key="2">
    <source>
        <dbReference type="SAM" id="Phobius"/>
    </source>
</evidence>
<accession>A0A6A5W834</accession>
<keyword evidence="2" id="KW-1133">Transmembrane helix</keyword>
<name>A0A6A5W834_9PLEO</name>
<keyword evidence="2" id="KW-0472">Membrane</keyword>
<gene>
    <name evidence="3" type="ORF">P154DRAFT_622129</name>
</gene>
<feature type="compositionally biased region" description="Basic and acidic residues" evidence="1">
    <location>
        <begin position="36"/>
        <end position="46"/>
    </location>
</feature>
<dbReference type="AlphaFoldDB" id="A0A6A5W834"/>
<dbReference type="EMBL" id="ML977608">
    <property type="protein sequence ID" value="KAF1997922.1"/>
    <property type="molecule type" value="Genomic_DNA"/>
</dbReference>
<organism evidence="3 4">
    <name type="scientific">Amniculicola lignicola CBS 123094</name>
    <dbReference type="NCBI Taxonomy" id="1392246"/>
    <lineage>
        <taxon>Eukaryota</taxon>
        <taxon>Fungi</taxon>
        <taxon>Dikarya</taxon>
        <taxon>Ascomycota</taxon>
        <taxon>Pezizomycotina</taxon>
        <taxon>Dothideomycetes</taxon>
        <taxon>Pleosporomycetidae</taxon>
        <taxon>Pleosporales</taxon>
        <taxon>Amniculicolaceae</taxon>
        <taxon>Amniculicola</taxon>
    </lineage>
</organism>
<feature type="region of interest" description="Disordered" evidence="1">
    <location>
        <begin position="1"/>
        <end position="124"/>
    </location>
</feature>
<feature type="compositionally biased region" description="Polar residues" evidence="1">
    <location>
        <begin position="67"/>
        <end position="88"/>
    </location>
</feature>
<feature type="compositionally biased region" description="Basic and acidic residues" evidence="1">
    <location>
        <begin position="1"/>
        <end position="16"/>
    </location>
</feature>
<proteinExistence type="predicted"/>
<reference evidence="3" key="1">
    <citation type="journal article" date="2020" name="Stud. Mycol.">
        <title>101 Dothideomycetes genomes: a test case for predicting lifestyles and emergence of pathogens.</title>
        <authorList>
            <person name="Haridas S."/>
            <person name="Albert R."/>
            <person name="Binder M."/>
            <person name="Bloem J."/>
            <person name="Labutti K."/>
            <person name="Salamov A."/>
            <person name="Andreopoulos B."/>
            <person name="Baker S."/>
            <person name="Barry K."/>
            <person name="Bills G."/>
            <person name="Bluhm B."/>
            <person name="Cannon C."/>
            <person name="Castanera R."/>
            <person name="Culley D."/>
            <person name="Daum C."/>
            <person name="Ezra D."/>
            <person name="Gonzalez J."/>
            <person name="Henrissat B."/>
            <person name="Kuo A."/>
            <person name="Liang C."/>
            <person name="Lipzen A."/>
            <person name="Lutzoni F."/>
            <person name="Magnuson J."/>
            <person name="Mondo S."/>
            <person name="Nolan M."/>
            <person name="Ohm R."/>
            <person name="Pangilinan J."/>
            <person name="Park H.-J."/>
            <person name="Ramirez L."/>
            <person name="Alfaro M."/>
            <person name="Sun H."/>
            <person name="Tritt A."/>
            <person name="Yoshinaga Y."/>
            <person name="Zwiers L.-H."/>
            <person name="Turgeon B."/>
            <person name="Goodwin S."/>
            <person name="Spatafora J."/>
            <person name="Crous P."/>
            <person name="Grigoriev I."/>
        </authorList>
    </citation>
    <scope>NUCLEOTIDE SEQUENCE</scope>
    <source>
        <strain evidence="3">CBS 123094</strain>
    </source>
</reference>
<feature type="compositionally biased region" description="Polar residues" evidence="1">
    <location>
        <begin position="216"/>
        <end position="225"/>
    </location>
</feature>
<evidence type="ECO:0000256" key="1">
    <source>
        <dbReference type="SAM" id="MobiDB-lite"/>
    </source>
</evidence>
<feature type="transmembrane region" description="Helical" evidence="2">
    <location>
        <begin position="133"/>
        <end position="160"/>
    </location>
</feature>
<sequence>MKLSTADRRTSTDITDRSVYARSPSPAPTYCSTFHATKDRSPEPGRQHTGKSSSSRDSKYTWEDSKSTSYSQDTKSLPCSSKKSTSKLFTPLEEPFDTNHPHYTPPHNAPPPELPPRTRPRAPRSRFPPTKILLPWILFAIFFPITLWYTSIALGVRLYYSLSLPRPPPSTPDIHIIINIPNAADDAVNISTIISIPQPTTTDPTDRLASDPGAQPNPSQGTNTVTSAVEKKVVGTMLPSRFRTKTIKGR</sequence>
<evidence type="ECO:0000313" key="4">
    <source>
        <dbReference type="Proteomes" id="UP000799779"/>
    </source>
</evidence>
<keyword evidence="4" id="KW-1185">Reference proteome</keyword>
<feature type="region of interest" description="Disordered" evidence="1">
    <location>
        <begin position="196"/>
        <end position="225"/>
    </location>
</feature>
<dbReference type="OrthoDB" id="3799173at2759"/>